<dbReference type="AlphaFoldDB" id="A0A853JIK1"/>
<comment type="caution">
    <text evidence="4">The sequence shown here is derived from an EMBL/GenBank/DDBJ whole genome shotgun (WGS) entry which is preliminary data.</text>
</comment>
<dbReference type="InterPro" id="IPR024455">
    <property type="entry name" value="Phage_capsid"/>
</dbReference>
<dbReference type="Proteomes" id="UP000586254">
    <property type="component" value="Unassembled WGS sequence"/>
</dbReference>
<proteinExistence type="predicted"/>
<sequence>MNKILELREKRAKAWEAAKAFLDTKRGADGLLAAEDVAAYEKMEADVVNLGKEIDRLERQAALDAELSKPVNTPLTGKPAAPSGEEKTGRASAEYRRSFWNAMRSKMPSHEILNALQIGTDSEGGYLVPDEFERTLVEALEEQNIFRTLAHVIQTSSGDRKIPVVASKGTASWVDEEGNIPESDDAFSQVSIGAYKLGTLVKVSEELLNDSVFDLEAYISREFARRIGNKEEEAFFTGDGTGKPLGVLAATGGAEIGVTAASATAFTADEVFDLFYSLKAPYRKNAVFLMNDSSVKALRKLKDGNGQYLWQPSLTAGTPDMLLGRPVYTSAYMPAMAASAKSVLFGDLSYYWVADRQGRSFRRLGELYATTGQVGFLATQRVDGKLILPEAVKVLQQKSA</sequence>
<dbReference type="Pfam" id="PF05065">
    <property type="entry name" value="Phage_capsid"/>
    <property type="match status" value="1"/>
</dbReference>
<feature type="region of interest" description="Disordered" evidence="2">
    <location>
        <begin position="67"/>
        <end position="92"/>
    </location>
</feature>
<evidence type="ECO:0000259" key="3">
    <source>
        <dbReference type="Pfam" id="PF05065"/>
    </source>
</evidence>
<dbReference type="Gene3D" id="3.30.2400.10">
    <property type="entry name" value="Major capsid protein gp5"/>
    <property type="match status" value="1"/>
</dbReference>
<dbReference type="EMBL" id="JACCKS010000003">
    <property type="protein sequence ID" value="NZA37156.1"/>
    <property type="molecule type" value="Genomic_DNA"/>
</dbReference>
<evidence type="ECO:0000313" key="4">
    <source>
        <dbReference type="EMBL" id="NZA37156.1"/>
    </source>
</evidence>
<dbReference type="Gene3D" id="3.30.2320.10">
    <property type="entry name" value="hypothetical protein PF0899 domain"/>
    <property type="match status" value="1"/>
</dbReference>
<dbReference type="InterPro" id="IPR054612">
    <property type="entry name" value="Phage_capsid-like_C"/>
</dbReference>
<evidence type="ECO:0000313" key="5">
    <source>
        <dbReference type="Proteomes" id="UP000586254"/>
    </source>
</evidence>
<organism evidence="4 5">
    <name type="scientific">Eubacterium callanderi</name>
    <dbReference type="NCBI Taxonomy" id="53442"/>
    <lineage>
        <taxon>Bacteria</taxon>
        <taxon>Bacillati</taxon>
        <taxon>Bacillota</taxon>
        <taxon>Clostridia</taxon>
        <taxon>Eubacteriales</taxon>
        <taxon>Eubacteriaceae</taxon>
        <taxon>Eubacterium</taxon>
    </lineage>
</organism>
<feature type="domain" description="Phage capsid-like C-terminal" evidence="3">
    <location>
        <begin position="124"/>
        <end position="396"/>
    </location>
</feature>
<evidence type="ECO:0000256" key="1">
    <source>
        <dbReference type="ARBA" id="ARBA00004328"/>
    </source>
</evidence>
<dbReference type="SUPFAM" id="SSF56563">
    <property type="entry name" value="Major capsid protein gp5"/>
    <property type="match status" value="1"/>
</dbReference>
<protein>
    <submittedName>
        <fullName evidence="4">Phage major capsid protein</fullName>
    </submittedName>
</protein>
<evidence type="ECO:0000256" key="2">
    <source>
        <dbReference type="SAM" id="MobiDB-lite"/>
    </source>
</evidence>
<comment type="subcellular location">
    <subcellularLocation>
        <location evidence="1">Virion</location>
    </subcellularLocation>
</comment>
<dbReference type="RefSeq" id="WP_180492900.1">
    <property type="nucleotide sequence ID" value="NZ_JACCKS010000003.1"/>
</dbReference>
<name>A0A853JIK1_9FIRM</name>
<reference evidence="4 5" key="1">
    <citation type="submission" date="2020-07" db="EMBL/GenBank/DDBJ databases">
        <title>Organ Donor 1.</title>
        <authorList>
            <person name="Marsh A.J."/>
            <person name="Azcarate-Peril M.A."/>
        </authorList>
    </citation>
    <scope>NUCLEOTIDE SEQUENCE [LARGE SCALE GENOMIC DNA]</scope>
    <source>
        <strain evidence="4 5">AMC0717</strain>
    </source>
</reference>
<dbReference type="NCBIfam" id="TIGR01554">
    <property type="entry name" value="major_cap_HK97"/>
    <property type="match status" value="1"/>
</dbReference>
<gene>
    <name evidence="4" type="ORF">H0N91_03115</name>
</gene>
<accession>A0A853JIK1</accession>